<dbReference type="InterPro" id="IPR036397">
    <property type="entry name" value="RNaseH_sf"/>
</dbReference>
<dbReference type="PANTHER" id="PTHR47326">
    <property type="entry name" value="TRANSPOSABLE ELEMENT TC3 TRANSPOSASE-LIKE PROTEIN"/>
    <property type="match status" value="1"/>
</dbReference>
<dbReference type="PANTHER" id="PTHR47326:SF1">
    <property type="entry name" value="HTH PSQ-TYPE DOMAIN-CONTAINING PROTEIN"/>
    <property type="match status" value="1"/>
</dbReference>
<gene>
    <name evidence="1" type="ORF">YQE_09945</name>
</gene>
<evidence type="ECO:0000313" key="1">
    <source>
        <dbReference type="EMBL" id="ENN73448.1"/>
    </source>
</evidence>
<name>N6T6Y3_DENPD</name>
<dbReference type="EMBL" id="KB741164">
    <property type="protein sequence ID" value="ENN73448.1"/>
    <property type="molecule type" value="Genomic_DNA"/>
</dbReference>
<proteinExistence type="predicted"/>
<dbReference type="GO" id="GO:0003676">
    <property type="term" value="F:nucleic acid binding"/>
    <property type="evidence" value="ECO:0007669"/>
    <property type="project" value="InterPro"/>
</dbReference>
<accession>N6T6Y3</accession>
<sequence length="183" mass="21776">MAPTSDLDSSELQLRYGTNFEEGIVRVFQEDTTISVRVAARRFVMSQWKARATLNKEKLHPYHYTPVQDLLEEDPLRRIGFCRFMLNADMEDSTFLSRILWTDESNFNREGITNYHNAHYYRNYQRRFSANVWCGVINDQIIKPYFLPDILNGQRYNDFPISHLPLLRKNVPLNIRQTLIFQH</sequence>
<organism evidence="1">
    <name type="scientific">Dendroctonus ponderosae</name>
    <name type="common">Mountain pine beetle</name>
    <dbReference type="NCBI Taxonomy" id="77166"/>
    <lineage>
        <taxon>Eukaryota</taxon>
        <taxon>Metazoa</taxon>
        <taxon>Ecdysozoa</taxon>
        <taxon>Arthropoda</taxon>
        <taxon>Hexapoda</taxon>
        <taxon>Insecta</taxon>
        <taxon>Pterygota</taxon>
        <taxon>Neoptera</taxon>
        <taxon>Endopterygota</taxon>
        <taxon>Coleoptera</taxon>
        <taxon>Polyphaga</taxon>
        <taxon>Cucujiformia</taxon>
        <taxon>Curculionidae</taxon>
        <taxon>Scolytinae</taxon>
        <taxon>Dendroctonus</taxon>
    </lineage>
</organism>
<dbReference type="AlphaFoldDB" id="N6T6Y3"/>
<dbReference type="HOGENOM" id="CLU_033666_11_2_1"/>
<protein>
    <submittedName>
        <fullName evidence="1">Uncharacterized protein</fullName>
    </submittedName>
</protein>
<dbReference type="Gene3D" id="3.30.420.10">
    <property type="entry name" value="Ribonuclease H-like superfamily/Ribonuclease H"/>
    <property type="match status" value="1"/>
</dbReference>
<reference evidence="1" key="1">
    <citation type="journal article" date="2013" name="Genome Biol.">
        <title>Draft genome of the mountain pine beetle, Dendroctonus ponderosae Hopkins, a major forest pest.</title>
        <authorList>
            <person name="Keeling C.I."/>
            <person name="Yuen M.M."/>
            <person name="Liao N.Y."/>
            <person name="Docking T.R."/>
            <person name="Chan S.K."/>
            <person name="Taylor G.A."/>
            <person name="Palmquist D.L."/>
            <person name="Jackman S.D."/>
            <person name="Nguyen A."/>
            <person name="Li M."/>
            <person name="Henderson H."/>
            <person name="Janes J.K."/>
            <person name="Zhao Y."/>
            <person name="Pandoh P."/>
            <person name="Moore R."/>
            <person name="Sperling F.A."/>
            <person name="Huber D.P."/>
            <person name="Birol I."/>
            <person name="Jones S.J."/>
            <person name="Bohlmann J."/>
        </authorList>
    </citation>
    <scope>NUCLEOTIDE SEQUENCE</scope>
</reference>
<feature type="non-terminal residue" evidence="1">
    <location>
        <position position="1"/>
    </location>
</feature>
<dbReference type="OMA" id="WSVNAWA"/>